<reference evidence="1" key="1">
    <citation type="journal article" date="2021" name="Environ. Microbiol.">
        <title>Gene family expansions and transcriptome signatures uncover fungal adaptations to wood decay.</title>
        <authorList>
            <person name="Hage H."/>
            <person name="Miyauchi S."/>
            <person name="Viragh M."/>
            <person name="Drula E."/>
            <person name="Min B."/>
            <person name="Chaduli D."/>
            <person name="Navarro D."/>
            <person name="Favel A."/>
            <person name="Norest M."/>
            <person name="Lesage-Meessen L."/>
            <person name="Balint B."/>
            <person name="Merenyi Z."/>
            <person name="de Eugenio L."/>
            <person name="Morin E."/>
            <person name="Martinez A.T."/>
            <person name="Baldrian P."/>
            <person name="Stursova M."/>
            <person name="Martinez M.J."/>
            <person name="Novotny C."/>
            <person name="Magnuson J.K."/>
            <person name="Spatafora J.W."/>
            <person name="Maurice S."/>
            <person name="Pangilinan J."/>
            <person name="Andreopoulos W."/>
            <person name="LaButti K."/>
            <person name="Hundley H."/>
            <person name="Na H."/>
            <person name="Kuo A."/>
            <person name="Barry K."/>
            <person name="Lipzen A."/>
            <person name="Henrissat B."/>
            <person name="Riley R."/>
            <person name="Ahrendt S."/>
            <person name="Nagy L.G."/>
            <person name="Grigoriev I.V."/>
            <person name="Martin F."/>
            <person name="Rosso M.N."/>
        </authorList>
    </citation>
    <scope>NUCLEOTIDE SEQUENCE</scope>
    <source>
        <strain evidence="1">CBS 384.51</strain>
    </source>
</reference>
<evidence type="ECO:0000313" key="1">
    <source>
        <dbReference type="EMBL" id="KAI0083742.1"/>
    </source>
</evidence>
<dbReference type="Proteomes" id="UP001055072">
    <property type="component" value="Unassembled WGS sequence"/>
</dbReference>
<accession>A0ACB8TNZ1</accession>
<gene>
    <name evidence="1" type="ORF">BDY19DRAFT_910364</name>
</gene>
<organism evidence="1 2">
    <name type="scientific">Irpex rosettiformis</name>
    <dbReference type="NCBI Taxonomy" id="378272"/>
    <lineage>
        <taxon>Eukaryota</taxon>
        <taxon>Fungi</taxon>
        <taxon>Dikarya</taxon>
        <taxon>Basidiomycota</taxon>
        <taxon>Agaricomycotina</taxon>
        <taxon>Agaricomycetes</taxon>
        <taxon>Polyporales</taxon>
        <taxon>Irpicaceae</taxon>
        <taxon>Irpex</taxon>
    </lineage>
</organism>
<sequence>MAYAAGLAQYSAFFTSGLLTPSSGRARETSRRSMPLTINTTRTSLSIDSRAPRSAVDLSHRDRLQCGYSFLTLETEPSTPYYGDDETHSSCSRSGSSSKYSLVSHRSLPVLQQSSPSPRAKPDFPSPKSTLSLSIPENPRGYDYRPTVDSVNYPSLKTQAQADSSPRRNQTRSKATTVSSLHTLMNDAPIVDGSHFYISPPPTPGTIPSSNVSRLPSPVTTLSPRSSYSSYSATQRNRSTALAALEGRASRDTRYSSTGGGNFMNMSDDEEDDMLDLSDDSVSSSYFEDDTDEEDDDDDLSLPDSPSALPVFTFPLPPKCQITRGINSYNPFPPSFVDFKDVDGHA</sequence>
<comment type="caution">
    <text evidence="1">The sequence shown here is derived from an EMBL/GenBank/DDBJ whole genome shotgun (WGS) entry which is preliminary data.</text>
</comment>
<name>A0ACB8TNZ1_9APHY</name>
<keyword evidence="2" id="KW-1185">Reference proteome</keyword>
<dbReference type="EMBL" id="MU274954">
    <property type="protein sequence ID" value="KAI0083742.1"/>
    <property type="molecule type" value="Genomic_DNA"/>
</dbReference>
<evidence type="ECO:0000313" key="2">
    <source>
        <dbReference type="Proteomes" id="UP001055072"/>
    </source>
</evidence>
<protein>
    <submittedName>
        <fullName evidence="1">Uncharacterized protein</fullName>
    </submittedName>
</protein>
<proteinExistence type="predicted"/>